<reference evidence="1 2" key="1">
    <citation type="submission" date="2023-02" db="EMBL/GenBank/DDBJ databases">
        <title>Results of the 2020 Genomic Proficiency Test for the network of European Union Reference Laboratory for Antimicrobial Resistance assessing whole genome sequencing capacities.</title>
        <authorList>
            <person name="Hoffmann M."/>
            <person name="Luo Y."/>
            <person name="Sorensen L.H."/>
            <person name="Pedersen S.K."/>
            <person name="Hendriksen R.S."/>
        </authorList>
    </citation>
    <scope>NUCLEOTIDE SEQUENCE [LARGE SCALE GENOMIC DNA]</scope>
    <source>
        <strain evidence="1 2">GENOMIC22-006</strain>
    </source>
</reference>
<organism evidence="1 2">
    <name type="scientific">Enterococcus faecalis</name>
    <name type="common">Streptococcus faecalis</name>
    <dbReference type="NCBI Taxonomy" id="1351"/>
    <lineage>
        <taxon>Bacteria</taxon>
        <taxon>Bacillati</taxon>
        <taxon>Bacillota</taxon>
        <taxon>Bacilli</taxon>
        <taxon>Lactobacillales</taxon>
        <taxon>Enterococcaceae</taxon>
        <taxon>Enterococcus</taxon>
    </lineage>
</organism>
<dbReference type="EMBL" id="CP119159">
    <property type="protein sequence ID" value="WEH23301.1"/>
    <property type="molecule type" value="Genomic_DNA"/>
</dbReference>
<accession>A0ABD7XGE7</accession>
<evidence type="ECO:0000313" key="2">
    <source>
        <dbReference type="Proteomes" id="UP001221642"/>
    </source>
</evidence>
<dbReference type="KEGG" id="ene:ENT_04460"/>
<protein>
    <recommendedName>
        <fullName evidence="3">Phage protein</fullName>
    </recommendedName>
</protein>
<evidence type="ECO:0000313" key="1">
    <source>
        <dbReference type="EMBL" id="WEH23301.1"/>
    </source>
</evidence>
<evidence type="ECO:0008006" key="3">
    <source>
        <dbReference type="Google" id="ProtNLM"/>
    </source>
</evidence>
<dbReference type="Proteomes" id="UP001221642">
    <property type="component" value="Chromosome"/>
</dbReference>
<dbReference type="RefSeq" id="WP_002359529.1">
    <property type="nucleotide sequence ID" value="NZ_CABEIO010000002.1"/>
</dbReference>
<proteinExistence type="predicted"/>
<gene>
    <name evidence="1" type="ORF">P0D81_04565</name>
</gene>
<name>A0ABD7XGE7_ENTFL</name>
<sequence length="117" mass="13913">MSRLEEREKLVKKEKNRLKKLFKTIPKEKLKAVDGLLMQAARLRILLDEMWIDISENGDVEMFSQSDKQEPYERERPIAKLFNSRDMSYQRIIKQLTDLIPVERENDDSENDSSDLL</sequence>
<dbReference type="AlphaFoldDB" id="A0ABD7XGE7"/>